<dbReference type="Gene3D" id="3.30.200.20">
    <property type="entry name" value="Phosphorylase Kinase, domain 1"/>
    <property type="match status" value="1"/>
</dbReference>
<dbReference type="EMBL" id="LHQQ01000169">
    <property type="protein sequence ID" value="KOS40290.1"/>
    <property type="molecule type" value="Genomic_DNA"/>
</dbReference>
<proteinExistence type="predicted"/>
<gene>
    <name evidence="1" type="ORF">ACN38_g8864</name>
</gene>
<protein>
    <submittedName>
        <fullName evidence="1">Uncharacterized protein</fullName>
    </submittedName>
</protein>
<dbReference type="InterPro" id="IPR051678">
    <property type="entry name" value="AGP_Transferase"/>
</dbReference>
<sequence length="509" mass="58108">MVHKAREASIFTYAKFDVAALLSLTYSLRGKECSCDENQRPNSGSLNWVIFISFEDGVEWVFRSPRRSSELKKATASEVLISEVSTMKYLGEMSKIPVPEVFSYCATDQNDIKVPYILMSKASGVPLSTYQCEDDMASPPGIDDSPQPVLSTIQKRRILGQLGGTHAALSNIRFGEIGSLFMDSNNSYATRKCLFPSLVWQHRDEFDDTDVTRRPFSEAKTFYMASINSFLAHSAELPMEHHLFHAPVPVVQEYDSFEEYRLATDRWNDYATVGSKIESRENRLDYTLVGISLRDMVAFLSEKDTETNCDGLTLYHPDISTHNIFVDEDLNITCIIDWAFASSVPPAMLLVCPGLPHPRDGIHSSLLGAFVDGFIAGEGFGCETALDFAHNDIFWAFFRLINLDSLQDFHYFSLLIHSIIGQEVYSYLHHIKGKTEFLEAAEYVLEDEDDQERLKRDEEQYFSCVGSQRQALSRHLTMVKQLNNQFVADKRLWKWIELYLNQRDLYMFS</sequence>
<dbReference type="SUPFAM" id="SSF56112">
    <property type="entry name" value="Protein kinase-like (PK-like)"/>
    <property type="match status" value="1"/>
</dbReference>
<organism evidence="1 2">
    <name type="scientific">Penicillium nordicum</name>
    <dbReference type="NCBI Taxonomy" id="229535"/>
    <lineage>
        <taxon>Eukaryota</taxon>
        <taxon>Fungi</taxon>
        <taxon>Dikarya</taxon>
        <taxon>Ascomycota</taxon>
        <taxon>Pezizomycotina</taxon>
        <taxon>Eurotiomycetes</taxon>
        <taxon>Eurotiomycetidae</taxon>
        <taxon>Eurotiales</taxon>
        <taxon>Aspergillaceae</taxon>
        <taxon>Penicillium</taxon>
    </lineage>
</organism>
<dbReference type="PANTHER" id="PTHR21310">
    <property type="entry name" value="AMINOGLYCOSIDE PHOSPHOTRANSFERASE-RELATED-RELATED"/>
    <property type="match status" value="1"/>
</dbReference>
<dbReference type="InterPro" id="IPR011009">
    <property type="entry name" value="Kinase-like_dom_sf"/>
</dbReference>
<name>A0A0M8P4L2_9EURO</name>
<keyword evidence="2" id="KW-1185">Reference proteome</keyword>
<dbReference type="OrthoDB" id="5327538at2759"/>
<evidence type="ECO:0000313" key="2">
    <source>
        <dbReference type="Proteomes" id="UP000037696"/>
    </source>
</evidence>
<accession>A0A0M8P4L2</accession>
<dbReference type="PANTHER" id="PTHR21310:SF15">
    <property type="entry name" value="AMINOGLYCOSIDE PHOSPHOTRANSFERASE DOMAIN-CONTAINING PROTEIN"/>
    <property type="match status" value="1"/>
</dbReference>
<reference evidence="1 2" key="1">
    <citation type="submission" date="2015-08" db="EMBL/GenBank/DDBJ databases">
        <title>Genome sequencing of Penicillium nordicum.</title>
        <authorList>
            <person name="Nguyen H.D."/>
            <person name="Seifert K.A."/>
        </authorList>
    </citation>
    <scope>NUCLEOTIDE SEQUENCE [LARGE SCALE GENOMIC DNA]</scope>
    <source>
        <strain evidence="1 2">DAOMC 185683</strain>
    </source>
</reference>
<dbReference type="AlphaFoldDB" id="A0A0M8P4L2"/>
<comment type="caution">
    <text evidence="1">The sequence shown here is derived from an EMBL/GenBank/DDBJ whole genome shotgun (WGS) entry which is preliminary data.</text>
</comment>
<dbReference type="STRING" id="229535.A0A0M8P4L2"/>
<dbReference type="Proteomes" id="UP000037696">
    <property type="component" value="Unassembled WGS sequence"/>
</dbReference>
<evidence type="ECO:0000313" key="1">
    <source>
        <dbReference type="EMBL" id="KOS40290.1"/>
    </source>
</evidence>